<dbReference type="Proteomes" id="UP000443070">
    <property type="component" value="Unassembled WGS sequence"/>
</dbReference>
<evidence type="ECO:0000313" key="4">
    <source>
        <dbReference type="Proteomes" id="UP000443070"/>
    </source>
</evidence>
<keyword evidence="4" id="KW-1185">Reference proteome</keyword>
<proteinExistence type="predicted"/>
<dbReference type="RefSeq" id="WP_149955614.1">
    <property type="nucleotide sequence ID" value="NZ_WNBG01000004.1"/>
</dbReference>
<keyword evidence="1" id="KW-1133">Transmembrane helix</keyword>
<name>A0A7X3BVM1_9FIRM</name>
<protein>
    <submittedName>
        <fullName evidence="2">Uncharacterized protein</fullName>
    </submittedName>
</protein>
<accession>A0A7X3BVM1</accession>
<evidence type="ECO:0000313" key="2">
    <source>
        <dbReference type="EMBL" id="MTT75974.1"/>
    </source>
</evidence>
<reference evidence="4 5" key="1">
    <citation type="journal article" date="2019" name="Nat. Med.">
        <title>A library of human gut bacterial isolates paired with longitudinal multiomics data enables mechanistic microbiome research.</title>
        <authorList>
            <person name="Poyet M."/>
            <person name="Groussin M."/>
            <person name="Gibbons S.M."/>
            <person name="Avila-Pacheco J."/>
            <person name="Jiang X."/>
            <person name="Kearney S.M."/>
            <person name="Perrotta A.R."/>
            <person name="Berdy B."/>
            <person name="Zhao S."/>
            <person name="Lieberman T.D."/>
            <person name="Swanson P.K."/>
            <person name="Smith M."/>
            <person name="Roesemann S."/>
            <person name="Alexander J.E."/>
            <person name="Rich S.A."/>
            <person name="Livny J."/>
            <person name="Vlamakis H."/>
            <person name="Clish C."/>
            <person name="Bullock K."/>
            <person name="Deik A."/>
            <person name="Scott J."/>
            <person name="Pierce K.A."/>
            <person name="Xavier R.J."/>
            <person name="Alm E.J."/>
        </authorList>
    </citation>
    <scope>NUCLEOTIDE SEQUENCE [LARGE SCALE GENOMIC DNA]</scope>
    <source>
        <strain evidence="2 5">BIOML-A13</strain>
        <strain evidence="3 4">BIOML-A3</strain>
    </source>
</reference>
<evidence type="ECO:0000313" key="5">
    <source>
        <dbReference type="Proteomes" id="UP000484547"/>
    </source>
</evidence>
<dbReference type="AlphaFoldDB" id="A0A7X3BVM1"/>
<keyword evidence="1" id="KW-0472">Membrane</keyword>
<feature type="transmembrane region" description="Helical" evidence="1">
    <location>
        <begin position="6"/>
        <end position="26"/>
    </location>
</feature>
<comment type="caution">
    <text evidence="2">The sequence shown here is derived from an EMBL/GenBank/DDBJ whole genome shotgun (WGS) entry which is preliminary data.</text>
</comment>
<evidence type="ECO:0000256" key="1">
    <source>
        <dbReference type="SAM" id="Phobius"/>
    </source>
</evidence>
<dbReference type="Proteomes" id="UP000484547">
    <property type="component" value="Unassembled WGS sequence"/>
</dbReference>
<keyword evidence="1" id="KW-0812">Transmembrane</keyword>
<gene>
    <name evidence="2" type="ORF">GMD11_06845</name>
    <name evidence="3" type="ORF">GMD18_06490</name>
</gene>
<organism evidence="2 5">
    <name type="scientific">Phascolarctobacterium faecium</name>
    <dbReference type="NCBI Taxonomy" id="33025"/>
    <lineage>
        <taxon>Bacteria</taxon>
        <taxon>Bacillati</taxon>
        <taxon>Bacillota</taxon>
        <taxon>Negativicutes</taxon>
        <taxon>Acidaminococcales</taxon>
        <taxon>Acidaminococcaceae</taxon>
        <taxon>Phascolarctobacterium</taxon>
    </lineage>
</organism>
<dbReference type="EMBL" id="WNBW01000004">
    <property type="protein sequence ID" value="MTU04036.1"/>
    <property type="molecule type" value="Genomic_DNA"/>
</dbReference>
<sequence>MDTNTLFGALVGGLCSISATMLGHWYQNKKERRINRAIILDYLKRTTDTFSCYYYDNVAPECLEVINSKEDMWRILPQAGFSKNEVDSILNWLFIIKIILQKYNKGIRSEGYNNLSDISKRQHLDAFIKVNSVDLEILEEIKRLLDKYK</sequence>
<dbReference type="EMBL" id="WNBM01000004">
    <property type="protein sequence ID" value="MTT75974.1"/>
    <property type="molecule type" value="Genomic_DNA"/>
</dbReference>
<evidence type="ECO:0000313" key="3">
    <source>
        <dbReference type="EMBL" id="MTU04036.1"/>
    </source>
</evidence>